<organism evidence="2 3">
    <name type="scientific">Adiantum capillus-veneris</name>
    <name type="common">Maidenhair fern</name>
    <dbReference type="NCBI Taxonomy" id="13818"/>
    <lineage>
        <taxon>Eukaryota</taxon>
        <taxon>Viridiplantae</taxon>
        <taxon>Streptophyta</taxon>
        <taxon>Embryophyta</taxon>
        <taxon>Tracheophyta</taxon>
        <taxon>Polypodiopsida</taxon>
        <taxon>Polypodiidae</taxon>
        <taxon>Polypodiales</taxon>
        <taxon>Pteridineae</taxon>
        <taxon>Pteridaceae</taxon>
        <taxon>Vittarioideae</taxon>
        <taxon>Adiantum</taxon>
    </lineage>
</organism>
<evidence type="ECO:0000313" key="2">
    <source>
        <dbReference type="EMBL" id="KAI5067844.1"/>
    </source>
</evidence>
<feature type="compositionally biased region" description="Polar residues" evidence="1">
    <location>
        <begin position="251"/>
        <end position="261"/>
    </location>
</feature>
<accession>A0A9D4UI25</accession>
<dbReference type="AlphaFoldDB" id="A0A9D4UI25"/>
<dbReference type="EMBL" id="JABFUD020000017">
    <property type="protein sequence ID" value="KAI5067844.1"/>
    <property type="molecule type" value="Genomic_DNA"/>
</dbReference>
<feature type="compositionally biased region" description="Basic and acidic residues" evidence="1">
    <location>
        <begin position="50"/>
        <end position="62"/>
    </location>
</feature>
<proteinExistence type="predicted"/>
<name>A0A9D4UI25_ADICA</name>
<reference evidence="2" key="1">
    <citation type="submission" date="2021-01" db="EMBL/GenBank/DDBJ databases">
        <title>Adiantum capillus-veneris genome.</title>
        <authorList>
            <person name="Fang Y."/>
            <person name="Liao Q."/>
        </authorList>
    </citation>
    <scope>NUCLEOTIDE SEQUENCE</scope>
    <source>
        <strain evidence="2">H3</strain>
        <tissue evidence="2">Leaf</tissue>
    </source>
</reference>
<feature type="region of interest" description="Disordered" evidence="1">
    <location>
        <begin position="42"/>
        <end position="373"/>
    </location>
</feature>
<protein>
    <submittedName>
        <fullName evidence="2">Uncharacterized protein</fullName>
    </submittedName>
</protein>
<dbReference type="OrthoDB" id="10661665at2759"/>
<gene>
    <name evidence="2" type="ORF">GOP47_0018372</name>
</gene>
<evidence type="ECO:0000256" key="1">
    <source>
        <dbReference type="SAM" id="MobiDB-lite"/>
    </source>
</evidence>
<evidence type="ECO:0000313" key="3">
    <source>
        <dbReference type="Proteomes" id="UP000886520"/>
    </source>
</evidence>
<sequence length="373" mass="40215">MTTGRINQVAILGHTSGQSRPRVRDIRRSSAVWMRGHLRRHNCAGVNPRPEGEGERGIDRGGPRQGRTRRHGRNQPQCRRAGRRQGGPLCGGACPPTPREGRSRGHGKAGAAAQSPRPPENTTRQRPAVQHRAKPPHGSTPFDTYAPKPNKIMGGKGSWAPDNRRPARLPADAAPPPGTGPAAPRRFQRRPRRLACNIPGSGRGEGRRPSPKRRRRLVPSTSPSRENAPHRPGTKPVGSAVPRLTSRHTGSRPSVSIQAARSSRRGKMPAAFLDHTAARAGAHRRRRPGPGHGPPSLIAYRAPSATPERAEPRKTRKRPESSQARRRKVALALARGGDCIPTSQEGCGELVASPHPSLAPRSAPFPSQPSTTT</sequence>
<keyword evidence="3" id="KW-1185">Reference proteome</keyword>
<comment type="caution">
    <text evidence="2">The sequence shown here is derived from an EMBL/GenBank/DDBJ whole genome shotgun (WGS) entry which is preliminary data.</text>
</comment>
<dbReference type="Proteomes" id="UP000886520">
    <property type="component" value="Chromosome 17"/>
</dbReference>
<feature type="non-terminal residue" evidence="2">
    <location>
        <position position="1"/>
    </location>
</feature>